<reference evidence="2 3" key="1">
    <citation type="submission" date="2023-03" db="EMBL/GenBank/DDBJ databases">
        <title>High-quality genome of Scylla paramamosain provides insights in environmental adaptation.</title>
        <authorList>
            <person name="Zhang L."/>
        </authorList>
    </citation>
    <scope>NUCLEOTIDE SEQUENCE [LARGE SCALE GENOMIC DNA]</scope>
    <source>
        <strain evidence="2">LZ_2023a</strain>
        <tissue evidence="2">Muscle</tissue>
    </source>
</reference>
<keyword evidence="3" id="KW-1185">Reference proteome</keyword>
<dbReference type="Proteomes" id="UP001487740">
    <property type="component" value="Unassembled WGS sequence"/>
</dbReference>
<evidence type="ECO:0000313" key="2">
    <source>
        <dbReference type="EMBL" id="KAK8377696.1"/>
    </source>
</evidence>
<protein>
    <submittedName>
        <fullName evidence="2">Uncharacterized protein</fullName>
    </submittedName>
</protein>
<accession>A0AAW0SRS0</accession>
<comment type="caution">
    <text evidence="2">The sequence shown here is derived from an EMBL/GenBank/DDBJ whole genome shotgun (WGS) entry which is preliminary data.</text>
</comment>
<feature type="region of interest" description="Disordered" evidence="1">
    <location>
        <begin position="296"/>
        <end position="319"/>
    </location>
</feature>
<dbReference type="AlphaFoldDB" id="A0AAW0SRS0"/>
<dbReference type="EMBL" id="JARAKH010000047">
    <property type="protein sequence ID" value="KAK8377696.1"/>
    <property type="molecule type" value="Genomic_DNA"/>
</dbReference>
<organism evidence="2 3">
    <name type="scientific">Scylla paramamosain</name>
    <name type="common">Mud crab</name>
    <dbReference type="NCBI Taxonomy" id="85552"/>
    <lineage>
        <taxon>Eukaryota</taxon>
        <taxon>Metazoa</taxon>
        <taxon>Ecdysozoa</taxon>
        <taxon>Arthropoda</taxon>
        <taxon>Crustacea</taxon>
        <taxon>Multicrustacea</taxon>
        <taxon>Malacostraca</taxon>
        <taxon>Eumalacostraca</taxon>
        <taxon>Eucarida</taxon>
        <taxon>Decapoda</taxon>
        <taxon>Pleocyemata</taxon>
        <taxon>Brachyura</taxon>
        <taxon>Eubrachyura</taxon>
        <taxon>Portunoidea</taxon>
        <taxon>Portunidae</taxon>
        <taxon>Portuninae</taxon>
        <taxon>Scylla</taxon>
    </lineage>
</organism>
<evidence type="ECO:0000256" key="1">
    <source>
        <dbReference type="SAM" id="MobiDB-lite"/>
    </source>
</evidence>
<gene>
    <name evidence="2" type="ORF">O3P69_013977</name>
</gene>
<proteinExistence type="predicted"/>
<sequence length="319" mass="35180">MKGLGFEGGGDIGRWTQSSSDLIECLWAALGQVGPQVYQGLGTPPPLPVFVSHFPSLSIPSSSTPASLPSLISAPLSSPLSHPCLSPLCPVNHLHRIYAVYKVSEHYARLATGRPSPRLDSQGRWQEIAALRSGAVAALHRYCSSKPDRACVWLYVEACVAWWDGMCDLWMWQERHLSGITPPHNQPRTTIPYTTISCDHLSRVPFTTTCHSPLPRVVTITTPTCPRHLPQPLLLTCGHLLLLHQLKVYSDGMLSYVSEGWRGGNNQASRSLTRPLRRAIKHSLCRGRSLKSCASNEGRRCSLGRNTQTSPTRPHFATR</sequence>
<evidence type="ECO:0000313" key="3">
    <source>
        <dbReference type="Proteomes" id="UP001487740"/>
    </source>
</evidence>
<name>A0AAW0SRS0_SCYPA</name>